<sequence precursor="true">MPRKAALFVLPLVASLAAPLSLSAAPPISAALGLKPIQEGVEYEQVPESQYDSCKLKDLEGDWNGWEVSASDGSTLRRFADTNGDKKVDLWSYFKDGVEVYRDVDADFNGKADQYRWLGTAGIRWGMDNDEDGEIESWKQISAEEATAELIAALASGDQDRFQRLLLTPKELGSLGFEKAEAEKLGSRITRASEEFKPFAARQKVVGSDAKWVQFAAAKPGVVPAGDKGLKVDLVVYENAVAMFESADKPGQLVVGTLVRLGQAWRLIDLPQIVGEDQIARSSGYFFNPVSSAVAAMPAGAGGEQAQKLVAQLEKIDLSLATASAADKPKLNATRADIVEKLAAAASSPEERQTWIQQLVDTVAAAVQEGTYPGGIDRLNALSKGVGSRDAGLRSYIGFQIVSAEYAARLQGSKPEDFAKIQEWYLEELNKFVSENEGSPEAGQAMMQLALSKEFEADEAEALKWYRRVAKEFSGNPAGEKAAGAVRRLESVGKVLELQGETLDGKNFQLSRLRGKPVVIHYWATWCEPCKQDMRRLRQLQAQYQRAGLQVVGISVDGRREDAEAFLKSNPLPWPQLFSEGGLESSRLANELGVQTLPTMLLVDEKGKVVRHNVQVAQLGEELDGLR</sequence>
<protein>
    <submittedName>
        <fullName evidence="4">Thiol-disulfide oxidoreductase ResA</fullName>
    </submittedName>
</protein>
<evidence type="ECO:0000256" key="2">
    <source>
        <dbReference type="SAM" id="SignalP"/>
    </source>
</evidence>
<dbReference type="RefSeq" id="WP_145353148.1">
    <property type="nucleotide sequence ID" value="NZ_CP036262.1"/>
</dbReference>
<dbReference type="SUPFAM" id="SSF52833">
    <property type="entry name" value="Thioredoxin-like"/>
    <property type="match status" value="1"/>
</dbReference>
<feature type="chain" id="PRO_5021752368" evidence="2">
    <location>
        <begin position="25"/>
        <end position="627"/>
    </location>
</feature>
<dbReference type="KEGG" id="rml:FF011L_39630"/>
<dbReference type="GO" id="GO:0016209">
    <property type="term" value="F:antioxidant activity"/>
    <property type="evidence" value="ECO:0007669"/>
    <property type="project" value="InterPro"/>
</dbReference>
<dbReference type="PROSITE" id="PS51352">
    <property type="entry name" value="THIOREDOXIN_2"/>
    <property type="match status" value="1"/>
</dbReference>
<dbReference type="PANTHER" id="PTHR42852">
    <property type="entry name" value="THIOL:DISULFIDE INTERCHANGE PROTEIN DSBE"/>
    <property type="match status" value="1"/>
</dbReference>
<dbReference type="EMBL" id="CP036262">
    <property type="protein sequence ID" value="QDS95176.1"/>
    <property type="molecule type" value="Genomic_DNA"/>
</dbReference>
<accession>A0A517MJU9</accession>
<dbReference type="InterPro" id="IPR013766">
    <property type="entry name" value="Thioredoxin_domain"/>
</dbReference>
<dbReference type="Gene3D" id="1.25.40.10">
    <property type="entry name" value="Tetratricopeptide repeat domain"/>
    <property type="match status" value="1"/>
</dbReference>
<dbReference type="InterPro" id="IPR000866">
    <property type="entry name" value="AhpC/TSA"/>
</dbReference>
<dbReference type="Proteomes" id="UP000320672">
    <property type="component" value="Chromosome"/>
</dbReference>
<dbReference type="PROSITE" id="PS00194">
    <property type="entry name" value="THIOREDOXIN_1"/>
    <property type="match status" value="1"/>
</dbReference>
<keyword evidence="1" id="KW-0676">Redox-active center</keyword>
<name>A0A517MJU9_9BACT</name>
<proteinExistence type="predicted"/>
<dbReference type="AlphaFoldDB" id="A0A517MJU9"/>
<feature type="domain" description="Thioredoxin" evidence="3">
    <location>
        <begin position="489"/>
        <end position="627"/>
    </location>
</feature>
<dbReference type="CDD" id="cd02966">
    <property type="entry name" value="TlpA_like_family"/>
    <property type="match status" value="1"/>
</dbReference>
<dbReference type="InterPro" id="IPR011990">
    <property type="entry name" value="TPR-like_helical_dom_sf"/>
</dbReference>
<dbReference type="Gene3D" id="3.40.30.10">
    <property type="entry name" value="Glutaredoxin"/>
    <property type="match status" value="1"/>
</dbReference>
<keyword evidence="5" id="KW-1185">Reference proteome</keyword>
<dbReference type="InterPro" id="IPR036249">
    <property type="entry name" value="Thioredoxin-like_sf"/>
</dbReference>
<dbReference type="PANTHER" id="PTHR42852:SF17">
    <property type="entry name" value="THIOREDOXIN-LIKE PROTEIN HI_1115"/>
    <property type="match status" value="1"/>
</dbReference>
<dbReference type="Pfam" id="PF00578">
    <property type="entry name" value="AhpC-TSA"/>
    <property type="match status" value="1"/>
</dbReference>
<organism evidence="4 5">
    <name type="scientific">Roseimaritima multifibrata</name>
    <dbReference type="NCBI Taxonomy" id="1930274"/>
    <lineage>
        <taxon>Bacteria</taxon>
        <taxon>Pseudomonadati</taxon>
        <taxon>Planctomycetota</taxon>
        <taxon>Planctomycetia</taxon>
        <taxon>Pirellulales</taxon>
        <taxon>Pirellulaceae</taxon>
        <taxon>Roseimaritima</taxon>
    </lineage>
</organism>
<dbReference type="InterPro" id="IPR017937">
    <property type="entry name" value="Thioredoxin_CS"/>
</dbReference>
<dbReference type="GO" id="GO:0006950">
    <property type="term" value="P:response to stress"/>
    <property type="evidence" value="ECO:0007669"/>
    <property type="project" value="UniProtKB-ARBA"/>
</dbReference>
<keyword evidence="2" id="KW-0732">Signal</keyword>
<dbReference type="OrthoDB" id="252709at2"/>
<dbReference type="InterPro" id="IPR050553">
    <property type="entry name" value="Thioredoxin_ResA/DsbE_sf"/>
</dbReference>
<dbReference type="GO" id="GO:0016491">
    <property type="term" value="F:oxidoreductase activity"/>
    <property type="evidence" value="ECO:0007669"/>
    <property type="project" value="InterPro"/>
</dbReference>
<evidence type="ECO:0000313" key="5">
    <source>
        <dbReference type="Proteomes" id="UP000320672"/>
    </source>
</evidence>
<gene>
    <name evidence="4" type="primary">resA_5</name>
    <name evidence="4" type="ORF">FF011L_39630</name>
</gene>
<feature type="signal peptide" evidence="2">
    <location>
        <begin position="1"/>
        <end position="24"/>
    </location>
</feature>
<evidence type="ECO:0000256" key="1">
    <source>
        <dbReference type="ARBA" id="ARBA00023284"/>
    </source>
</evidence>
<reference evidence="4 5" key="1">
    <citation type="submission" date="2019-02" db="EMBL/GenBank/DDBJ databases">
        <title>Deep-cultivation of Planctomycetes and their phenomic and genomic characterization uncovers novel biology.</title>
        <authorList>
            <person name="Wiegand S."/>
            <person name="Jogler M."/>
            <person name="Boedeker C."/>
            <person name="Pinto D."/>
            <person name="Vollmers J."/>
            <person name="Rivas-Marin E."/>
            <person name="Kohn T."/>
            <person name="Peeters S.H."/>
            <person name="Heuer A."/>
            <person name="Rast P."/>
            <person name="Oberbeckmann S."/>
            <person name="Bunk B."/>
            <person name="Jeske O."/>
            <person name="Meyerdierks A."/>
            <person name="Storesund J.E."/>
            <person name="Kallscheuer N."/>
            <person name="Luecker S."/>
            <person name="Lage O.M."/>
            <person name="Pohl T."/>
            <person name="Merkel B.J."/>
            <person name="Hornburger P."/>
            <person name="Mueller R.-W."/>
            <person name="Bruemmer F."/>
            <person name="Labrenz M."/>
            <person name="Spormann A.M."/>
            <person name="Op den Camp H."/>
            <person name="Overmann J."/>
            <person name="Amann R."/>
            <person name="Jetten M.S.M."/>
            <person name="Mascher T."/>
            <person name="Medema M.H."/>
            <person name="Devos D.P."/>
            <person name="Kaster A.-K."/>
            <person name="Ovreas L."/>
            <person name="Rohde M."/>
            <person name="Galperin M.Y."/>
            <person name="Jogler C."/>
        </authorList>
    </citation>
    <scope>NUCLEOTIDE SEQUENCE [LARGE SCALE GENOMIC DNA]</scope>
    <source>
        <strain evidence="4 5">FF011L</strain>
    </source>
</reference>
<evidence type="ECO:0000259" key="3">
    <source>
        <dbReference type="PROSITE" id="PS51352"/>
    </source>
</evidence>
<evidence type="ECO:0000313" key="4">
    <source>
        <dbReference type="EMBL" id="QDS95176.1"/>
    </source>
</evidence>